<sequence>MKKAAFVASTYRHIQAFHMPYLLLLQRYGYEIHVFAREDEAKRIIRDANVMCHDIPIQRSPFHWENWRAFRELLKRFHAESFDLVHVHTPVAGILGRAAAGLSNVPNVLYTAHGFHFFRGAPLLHWILYYPLEYLMARLTDHLIVINEEDYDLAQRLPVRGQVHYVPGVGLDVASYQLQDGDGARQRLRKELGICKEDFVIVCIAEFTANKNQMQLIHAVRLLKTRGKHVKCLLVGQGETQRQVREQAKRQGLESDVFFLGTRLDIAEILAAADVCALVSLREGLPRSLMEAMACGKPIVATRIRGNRNLVVHEETGFLVTPGNAQETADAMVRLHASPELCATMGRKSKILSKSLDLSVILAKMERIYLS</sequence>
<dbReference type="Pfam" id="PF00534">
    <property type="entry name" value="Glycos_transf_1"/>
    <property type="match status" value="1"/>
</dbReference>
<dbReference type="Proteomes" id="UP000830167">
    <property type="component" value="Chromosome"/>
</dbReference>
<dbReference type="Pfam" id="PF13477">
    <property type="entry name" value="Glyco_trans_4_2"/>
    <property type="match status" value="1"/>
</dbReference>
<proteinExistence type="predicted"/>
<reference evidence="3" key="1">
    <citation type="submission" date="2021-12" db="EMBL/GenBank/DDBJ databases">
        <title>Alicyclobacillaceae gen. nov., sp. nov., isolated from chalcocite enrichment system.</title>
        <authorList>
            <person name="Jiang Z."/>
        </authorList>
    </citation>
    <scope>NUCLEOTIDE SEQUENCE</scope>
    <source>
        <strain evidence="3">MYW30-H2</strain>
    </source>
</reference>
<dbReference type="InterPro" id="IPR001296">
    <property type="entry name" value="Glyco_trans_1"/>
</dbReference>
<protein>
    <submittedName>
        <fullName evidence="3">Glycosyltransferase family 4 protein</fullName>
    </submittedName>
</protein>
<keyword evidence="4" id="KW-1185">Reference proteome</keyword>
<evidence type="ECO:0000313" key="3">
    <source>
        <dbReference type="EMBL" id="UOF88970.1"/>
    </source>
</evidence>
<gene>
    <name evidence="3" type="ORF">LSG31_13655</name>
</gene>
<dbReference type="CDD" id="cd03808">
    <property type="entry name" value="GT4_CapM-like"/>
    <property type="match status" value="1"/>
</dbReference>
<feature type="domain" description="Glycosyltransferase subfamily 4-like N-terminal" evidence="2">
    <location>
        <begin position="18"/>
        <end position="145"/>
    </location>
</feature>
<evidence type="ECO:0000259" key="2">
    <source>
        <dbReference type="Pfam" id="PF13477"/>
    </source>
</evidence>
<organism evidence="3 4">
    <name type="scientific">Fodinisporobacter ferrooxydans</name>
    <dbReference type="NCBI Taxonomy" id="2901836"/>
    <lineage>
        <taxon>Bacteria</taxon>
        <taxon>Bacillati</taxon>
        <taxon>Bacillota</taxon>
        <taxon>Bacilli</taxon>
        <taxon>Bacillales</taxon>
        <taxon>Alicyclobacillaceae</taxon>
        <taxon>Fodinisporobacter</taxon>
    </lineage>
</organism>
<dbReference type="SUPFAM" id="SSF53756">
    <property type="entry name" value="UDP-Glycosyltransferase/glycogen phosphorylase"/>
    <property type="match status" value="1"/>
</dbReference>
<dbReference type="PANTHER" id="PTHR12526">
    <property type="entry name" value="GLYCOSYLTRANSFERASE"/>
    <property type="match status" value="1"/>
</dbReference>
<accession>A0ABY4CER1</accession>
<dbReference type="EMBL" id="CP089291">
    <property type="protein sequence ID" value="UOF88970.1"/>
    <property type="molecule type" value="Genomic_DNA"/>
</dbReference>
<evidence type="ECO:0000259" key="1">
    <source>
        <dbReference type="Pfam" id="PF00534"/>
    </source>
</evidence>
<dbReference type="RefSeq" id="WP_347435651.1">
    <property type="nucleotide sequence ID" value="NZ_CP089291.1"/>
</dbReference>
<dbReference type="Gene3D" id="3.40.50.2000">
    <property type="entry name" value="Glycogen Phosphorylase B"/>
    <property type="match status" value="2"/>
</dbReference>
<dbReference type="InterPro" id="IPR028098">
    <property type="entry name" value="Glyco_trans_4-like_N"/>
</dbReference>
<name>A0ABY4CER1_9BACL</name>
<evidence type="ECO:0000313" key="4">
    <source>
        <dbReference type="Proteomes" id="UP000830167"/>
    </source>
</evidence>
<feature type="domain" description="Glycosyl transferase family 1" evidence="1">
    <location>
        <begin position="185"/>
        <end position="349"/>
    </location>
</feature>